<comment type="caution">
    <text evidence="2">The sequence shown here is derived from an EMBL/GenBank/DDBJ whole genome shotgun (WGS) entry which is preliminary data.</text>
</comment>
<gene>
    <name evidence="2" type="ORF">ACFYTF_30770</name>
</gene>
<evidence type="ECO:0008006" key="4">
    <source>
        <dbReference type="Google" id="ProtNLM"/>
    </source>
</evidence>
<proteinExistence type="predicted"/>
<dbReference type="RefSeq" id="WP_387703320.1">
    <property type="nucleotide sequence ID" value="NZ_JBIAMX010000035.1"/>
</dbReference>
<dbReference type="Proteomes" id="UP001601444">
    <property type="component" value="Unassembled WGS sequence"/>
</dbReference>
<organism evidence="2 3">
    <name type="scientific">Nocardia thailandica</name>
    <dbReference type="NCBI Taxonomy" id="257275"/>
    <lineage>
        <taxon>Bacteria</taxon>
        <taxon>Bacillati</taxon>
        <taxon>Actinomycetota</taxon>
        <taxon>Actinomycetes</taxon>
        <taxon>Mycobacteriales</taxon>
        <taxon>Nocardiaceae</taxon>
        <taxon>Nocardia</taxon>
    </lineage>
</organism>
<reference evidence="2 3" key="1">
    <citation type="submission" date="2024-10" db="EMBL/GenBank/DDBJ databases">
        <title>The Natural Products Discovery Center: Release of the First 8490 Sequenced Strains for Exploring Actinobacteria Biosynthetic Diversity.</title>
        <authorList>
            <person name="Kalkreuter E."/>
            <person name="Kautsar S.A."/>
            <person name="Yang D."/>
            <person name="Bader C.D."/>
            <person name="Teijaro C.N."/>
            <person name="Fluegel L."/>
            <person name="Davis C.M."/>
            <person name="Simpson J.R."/>
            <person name="Lauterbach L."/>
            <person name="Steele A.D."/>
            <person name="Gui C."/>
            <person name="Meng S."/>
            <person name="Li G."/>
            <person name="Viehrig K."/>
            <person name="Ye F."/>
            <person name="Su P."/>
            <person name="Kiefer A.F."/>
            <person name="Nichols A."/>
            <person name="Cepeda A.J."/>
            <person name="Yan W."/>
            <person name="Fan B."/>
            <person name="Jiang Y."/>
            <person name="Adhikari A."/>
            <person name="Zheng C.-J."/>
            <person name="Schuster L."/>
            <person name="Cowan T.M."/>
            <person name="Smanski M.J."/>
            <person name="Chevrette M.G."/>
            <person name="De Carvalho L.P.S."/>
            <person name="Shen B."/>
        </authorList>
    </citation>
    <scope>NUCLEOTIDE SEQUENCE [LARGE SCALE GENOMIC DNA]</scope>
    <source>
        <strain evidence="2 3">NPDC004045</strain>
    </source>
</reference>
<evidence type="ECO:0000313" key="2">
    <source>
        <dbReference type="EMBL" id="MFF0547224.1"/>
    </source>
</evidence>
<evidence type="ECO:0000313" key="3">
    <source>
        <dbReference type="Proteomes" id="UP001601444"/>
    </source>
</evidence>
<name>A0ABW6PXQ7_9NOCA</name>
<sequence>MPNPPESAKIGLPPRRSRRGPAKRPFSTQLQTSTLARLDWIVAQGYTLTDTVDAAINAYLDAAGVPAPDAEGRMPDTSTEGDR</sequence>
<protein>
    <recommendedName>
        <fullName evidence="4">CopG family transcriptional regulator</fullName>
    </recommendedName>
</protein>
<keyword evidence="3" id="KW-1185">Reference proteome</keyword>
<dbReference type="EMBL" id="JBIAMX010000035">
    <property type="protein sequence ID" value="MFF0547224.1"/>
    <property type="molecule type" value="Genomic_DNA"/>
</dbReference>
<evidence type="ECO:0000256" key="1">
    <source>
        <dbReference type="SAM" id="MobiDB-lite"/>
    </source>
</evidence>
<accession>A0ABW6PXQ7</accession>
<feature type="region of interest" description="Disordered" evidence="1">
    <location>
        <begin position="1"/>
        <end position="30"/>
    </location>
</feature>